<sequence>MKFTPTPADFKKRKQIEEWYEAHPLPKGDWYYIHDNDEDGKMCAFVLEIAAAYLGRKCIHAGYVKRSSKFGEKVNVRPEYKDKINFVLDIPAGTGFELADNAIVFDQHFIADKSLAHKNRIDINALGDVTDIMSDDVCNIPCVAILISYLKYEGIDVLDLIVNEMKADKELVRALACGDSMKYVVLNKWRDIRVHWQILLGNTLLVQAMRDMFADESLIPIDDTYDKVQWNKYYKLYITTPYYDTVYHTSRIQKKDTLKPICHLQVHPKKRNNPNTAEIKNTYNLLQ</sequence>
<gene>
    <name evidence="1" type="ORF">COF40_15070</name>
</gene>
<accession>A0A2C4QZ26</accession>
<reference evidence="1 2" key="1">
    <citation type="submission" date="2017-09" db="EMBL/GenBank/DDBJ databases">
        <title>Large-scale bioinformatics analysis of Bacillus genomes uncovers conserved roles of natural products in bacterial physiology.</title>
        <authorList>
            <consortium name="Agbiome Team Llc"/>
            <person name="Bleich R.M."/>
            <person name="Grubbs K.J."/>
            <person name="Santa Maria K.C."/>
            <person name="Allen S.E."/>
            <person name="Farag S."/>
            <person name="Shank E.A."/>
            <person name="Bowers A."/>
        </authorList>
    </citation>
    <scope>NUCLEOTIDE SEQUENCE [LARGE SCALE GENOMIC DNA]</scope>
    <source>
        <strain evidence="1 2">AFS044250</strain>
    </source>
</reference>
<protein>
    <submittedName>
        <fullName evidence="1">Uncharacterized protein</fullName>
    </submittedName>
</protein>
<proteinExistence type="predicted"/>
<dbReference type="AlphaFoldDB" id="A0A2C4QZ26"/>
<dbReference type="EMBL" id="NUSQ01000060">
    <property type="protein sequence ID" value="PHD69781.1"/>
    <property type="molecule type" value="Genomic_DNA"/>
</dbReference>
<evidence type="ECO:0000313" key="1">
    <source>
        <dbReference type="EMBL" id="PHD69781.1"/>
    </source>
</evidence>
<dbReference type="RefSeq" id="WP_100064577.1">
    <property type="nucleotide sequence ID" value="NZ_NUSQ01000060.1"/>
</dbReference>
<comment type="caution">
    <text evidence="1">The sequence shown here is derived from an EMBL/GenBank/DDBJ whole genome shotgun (WGS) entry which is preliminary data.</text>
</comment>
<dbReference type="Proteomes" id="UP000225997">
    <property type="component" value="Unassembled WGS sequence"/>
</dbReference>
<name>A0A2C4QZ26_9BACI</name>
<organism evidence="1 2">
    <name type="scientific">Bacillus toyonensis</name>
    <dbReference type="NCBI Taxonomy" id="155322"/>
    <lineage>
        <taxon>Bacteria</taxon>
        <taxon>Bacillati</taxon>
        <taxon>Bacillota</taxon>
        <taxon>Bacilli</taxon>
        <taxon>Bacillales</taxon>
        <taxon>Bacillaceae</taxon>
        <taxon>Bacillus</taxon>
        <taxon>Bacillus cereus group</taxon>
    </lineage>
</organism>
<evidence type="ECO:0000313" key="2">
    <source>
        <dbReference type="Proteomes" id="UP000225997"/>
    </source>
</evidence>